<dbReference type="Proteomes" id="UP000367750">
    <property type="component" value="Unassembled WGS sequence"/>
</dbReference>
<keyword evidence="16" id="KW-1185">Reference proteome</keyword>
<dbReference type="InterPro" id="IPR005111">
    <property type="entry name" value="MoeA_C_domain_IV"/>
</dbReference>
<dbReference type="Gene3D" id="2.170.190.11">
    <property type="entry name" value="Molybdopterin biosynthesis moea protein, domain 3"/>
    <property type="match status" value="1"/>
</dbReference>
<comment type="similarity">
    <text evidence="4 13">Belongs to the MoeA family.</text>
</comment>
<dbReference type="GO" id="GO:0006777">
    <property type="term" value="P:Mo-molybdopterin cofactor biosynthetic process"/>
    <property type="evidence" value="ECO:0007669"/>
    <property type="project" value="UniProtKB-UniRule"/>
</dbReference>
<keyword evidence="11 13" id="KW-0501">Molybdenum cofactor biosynthesis</keyword>
<dbReference type="CDD" id="cd00887">
    <property type="entry name" value="MoeA"/>
    <property type="match status" value="1"/>
</dbReference>
<sequence>MGEEKERTGRFERQALPLMEAHRLLMEQAVQGGSEKVPLAQAAGRVLAEEIRASHPFPAFDRSAMDGYAIRAADTERCQDGESLTLRIVEEIPCGSVGTVPIVSGTAARIMTGAPIPEGADAVVMLEMTETPETGGKDGGGGTVRIQVRAERGQHITRRGLELEEGEAVLLPGTDIGPGEIAMLAALGIPEVPVIRRPRVAVFATGSELLDAGVPLEPGKIRDSNSPMLTALLSQCGAEAVPLGVIADDLEQARSRIQMALELYDLVLTTGGVSVGDYDIMGDLVRESGAGMLFNKVAMRPGSVTTAAVRGGKLLLALSGNPGACYVGFQLLARPLIGRMLGRREPDLPEWKAVLAEDYRKKGNFTRLVRARLEAREGRLYAVPSGIDESSVTVTIMKSDCLIVVPEDETRLAAGSEVTVIRLP</sequence>
<comment type="function">
    <text evidence="2 13">Catalyzes the insertion of molybdate into adenylated molybdopterin with the concomitant release of AMP.</text>
</comment>
<dbReference type="GO" id="GO:0061599">
    <property type="term" value="F:molybdopterin molybdotransferase activity"/>
    <property type="evidence" value="ECO:0007669"/>
    <property type="project" value="UniProtKB-UniRule"/>
</dbReference>
<keyword evidence="9 13" id="KW-0479">Metal-binding</keyword>
<dbReference type="SMART" id="SM00852">
    <property type="entry name" value="MoCF_biosynth"/>
    <property type="match status" value="1"/>
</dbReference>
<gene>
    <name evidence="15" type="ORF">F4V43_06335</name>
</gene>
<evidence type="ECO:0000256" key="13">
    <source>
        <dbReference type="RuleBase" id="RU365090"/>
    </source>
</evidence>
<evidence type="ECO:0000256" key="5">
    <source>
        <dbReference type="ARBA" id="ARBA00013269"/>
    </source>
</evidence>
<evidence type="ECO:0000259" key="14">
    <source>
        <dbReference type="SMART" id="SM00852"/>
    </source>
</evidence>
<dbReference type="PANTHER" id="PTHR10192:SF5">
    <property type="entry name" value="GEPHYRIN"/>
    <property type="match status" value="1"/>
</dbReference>
<evidence type="ECO:0000256" key="1">
    <source>
        <dbReference type="ARBA" id="ARBA00001946"/>
    </source>
</evidence>
<dbReference type="EMBL" id="VYKK01000005">
    <property type="protein sequence ID" value="KAA9006557.1"/>
    <property type="molecule type" value="Genomic_DNA"/>
</dbReference>
<dbReference type="Pfam" id="PF03454">
    <property type="entry name" value="MoeA_C"/>
    <property type="match status" value="1"/>
</dbReference>
<dbReference type="SUPFAM" id="SSF63882">
    <property type="entry name" value="MoeA N-terminal region -like"/>
    <property type="match status" value="1"/>
</dbReference>
<comment type="cofactor">
    <cofactor evidence="1 13">
        <name>Mg(2+)</name>
        <dbReference type="ChEBI" id="CHEBI:18420"/>
    </cofactor>
</comment>
<evidence type="ECO:0000313" key="15">
    <source>
        <dbReference type="EMBL" id="KAA9006557.1"/>
    </source>
</evidence>
<evidence type="ECO:0000256" key="6">
    <source>
        <dbReference type="ARBA" id="ARBA00021108"/>
    </source>
</evidence>
<dbReference type="Pfam" id="PF00994">
    <property type="entry name" value="MoCF_biosynth"/>
    <property type="match status" value="1"/>
</dbReference>
<dbReference type="AlphaFoldDB" id="A0A5J5GEV7"/>
<dbReference type="GO" id="GO:0005829">
    <property type="term" value="C:cytosol"/>
    <property type="evidence" value="ECO:0007669"/>
    <property type="project" value="TreeGrafter"/>
</dbReference>
<evidence type="ECO:0000256" key="2">
    <source>
        <dbReference type="ARBA" id="ARBA00002901"/>
    </source>
</evidence>
<dbReference type="FunFam" id="2.170.190.11:FF:000001">
    <property type="entry name" value="Molybdopterin molybdenumtransferase"/>
    <property type="match status" value="1"/>
</dbReference>
<protein>
    <recommendedName>
        <fullName evidence="6 13">Molybdopterin molybdenumtransferase</fullName>
        <ecNumber evidence="5 13">2.10.1.1</ecNumber>
    </recommendedName>
</protein>
<dbReference type="Gene3D" id="3.40.980.10">
    <property type="entry name" value="MoaB/Mog-like domain"/>
    <property type="match status" value="1"/>
</dbReference>
<keyword evidence="10 13" id="KW-0460">Magnesium</keyword>
<keyword evidence="8 13" id="KW-0808">Transferase</keyword>
<dbReference type="NCBIfam" id="NF045515">
    <property type="entry name" value="Glp_gephyrin"/>
    <property type="match status" value="1"/>
</dbReference>
<evidence type="ECO:0000256" key="12">
    <source>
        <dbReference type="ARBA" id="ARBA00047317"/>
    </source>
</evidence>
<dbReference type="FunFam" id="3.40.980.10:FF:000004">
    <property type="entry name" value="Molybdopterin molybdenumtransferase"/>
    <property type="match status" value="1"/>
</dbReference>
<comment type="catalytic activity">
    <reaction evidence="12">
        <text>adenylyl-molybdopterin + molybdate = Mo-molybdopterin + AMP + H(+)</text>
        <dbReference type="Rhea" id="RHEA:35047"/>
        <dbReference type="ChEBI" id="CHEBI:15378"/>
        <dbReference type="ChEBI" id="CHEBI:36264"/>
        <dbReference type="ChEBI" id="CHEBI:62727"/>
        <dbReference type="ChEBI" id="CHEBI:71302"/>
        <dbReference type="ChEBI" id="CHEBI:456215"/>
        <dbReference type="EC" id="2.10.1.1"/>
    </reaction>
</comment>
<organism evidence="15 16">
    <name type="scientific">Paenibacillus spiritus</name>
    <dbReference type="NCBI Taxonomy" id="2496557"/>
    <lineage>
        <taxon>Bacteria</taxon>
        <taxon>Bacillati</taxon>
        <taxon>Bacillota</taxon>
        <taxon>Bacilli</taxon>
        <taxon>Bacillales</taxon>
        <taxon>Paenibacillaceae</taxon>
        <taxon>Paenibacillus</taxon>
    </lineage>
</organism>
<accession>A0A5J5GEV7</accession>
<evidence type="ECO:0000256" key="3">
    <source>
        <dbReference type="ARBA" id="ARBA00005046"/>
    </source>
</evidence>
<dbReference type="UniPathway" id="UPA00344"/>
<proteinExistence type="inferred from homology"/>
<keyword evidence="7 13" id="KW-0500">Molybdenum</keyword>
<evidence type="ECO:0000256" key="8">
    <source>
        <dbReference type="ARBA" id="ARBA00022679"/>
    </source>
</evidence>
<dbReference type="InterPro" id="IPR038987">
    <property type="entry name" value="MoeA-like"/>
</dbReference>
<comment type="pathway">
    <text evidence="3 13">Cofactor biosynthesis; molybdopterin biosynthesis.</text>
</comment>
<dbReference type="InterPro" id="IPR001453">
    <property type="entry name" value="MoaB/Mog_dom"/>
</dbReference>
<evidence type="ECO:0000313" key="16">
    <source>
        <dbReference type="Proteomes" id="UP000367750"/>
    </source>
</evidence>
<dbReference type="NCBIfam" id="TIGR00177">
    <property type="entry name" value="molyb_syn"/>
    <property type="match status" value="1"/>
</dbReference>
<evidence type="ECO:0000256" key="4">
    <source>
        <dbReference type="ARBA" id="ARBA00010763"/>
    </source>
</evidence>
<name>A0A5J5GEV7_9BACL</name>
<dbReference type="Gene3D" id="2.40.340.10">
    <property type="entry name" value="MoeA, C-terminal, domain IV"/>
    <property type="match status" value="1"/>
</dbReference>
<dbReference type="PANTHER" id="PTHR10192">
    <property type="entry name" value="MOLYBDOPTERIN BIOSYNTHESIS PROTEIN"/>
    <property type="match status" value="1"/>
</dbReference>
<feature type="domain" description="MoaB/Mog" evidence="14">
    <location>
        <begin position="201"/>
        <end position="339"/>
    </location>
</feature>
<dbReference type="SUPFAM" id="SSF53218">
    <property type="entry name" value="Molybdenum cofactor biosynthesis proteins"/>
    <property type="match status" value="1"/>
</dbReference>
<dbReference type="Gene3D" id="3.90.105.10">
    <property type="entry name" value="Molybdopterin biosynthesis moea protein, domain 2"/>
    <property type="match status" value="1"/>
</dbReference>
<comment type="caution">
    <text evidence="15">The sequence shown here is derived from an EMBL/GenBank/DDBJ whole genome shotgun (WGS) entry which is preliminary data.</text>
</comment>
<dbReference type="InterPro" id="IPR036425">
    <property type="entry name" value="MoaB/Mog-like_dom_sf"/>
</dbReference>
<evidence type="ECO:0000256" key="7">
    <source>
        <dbReference type="ARBA" id="ARBA00022505"/>
    </source>
</evidence>
<dbReference type="InterPro" id="IPR036688">
    <property type="entry name" value="MoeA_C_domain_IV_sf"/>
</dbReference>
<evidence type="ECO:0000256" key="10">
    <source>
        <dbReference type="ARBA" id="ARBA00022842"/>
    </source>
</evidence>
<dbReference type="InterPro" id="IPR005110">
    <property type="entry name" value="MoeA_linker/N"/>
</dbReference>
<dbReference type="Pfam" id="PF03453">
    <property type="entry name" value="MoeA_N"/>
    <property type="match status" value="1"/>
</dbReference>
<reference evidence="15 16" key="1">
    <citation type="submission" date="2019-09" db="EMBL/GenBank/DDBJ databases">
        <title>Bacillus ochoae sp. nov., Paenibacillus whitsoniae sp. nov., Paenibacillus spiritus sp. nov. Isolated from the Mars Exploration Rover during spacecraft assembly.</title>
        <authorList>
            <person name="Seuylemezian A."/>
            <person name="Vaishampayan P."/>
        </authorList>
    </citation>
    <scope>NUCLEOTIDE SEQUENCE [LARGE SCALE GENOMIC DNA]</scope>
    <source>
        <strain evidence="15 16">MER_111</strain>
    </source>
</reference>
<dbReference type="InterPro" id="IPR036135">
    <property type="entry name" value="MoeA_linker/N_sf"/>
</dbReference>
<dbReference type="SUPFAM" id="SSF63867">
    <property type="entry name" value="MoeA C-terminal domain-like"/>
    <property type="match status" value="1"/>
</dbReference>
<evidence type="ECO:0000256" key="11">
    <source>
        <dbReference type="ARBA" id="ARBA00023150"/>
    </source>
</evidence>
<dbReference type="EC" id="2.10.1.1" evidence="5 13"/>
<evidence type="ECO:0000256" key="9">
    <source>
        <dbReference type="ARBA" id="ARBA00022723"/>
    </source>
</evidence>
<dbReference type="OrthoDB" id="9804758at2"/>
<dbReference type="GO" id="GO:0046872">
    <property type="term" value="F:metal ion binding"/>
    <property type="evidence" value="ECO:0007669"/>
    <property type="project" value="UniProtKB-UniRule"/>
</dbReference>
<dbReference type="RefSeq" id="WP_150457387.1">
    <property type="nucleotide sequence ID" value="NZ_VYKK01000005.1"/>
</dbReference>